<sequence>MECLDSRHTFNIQKMAELLGAFQLAAKTNSPLLSRKDFTFSALAKNMYVFSSLKKPALFTKRKSRDFPHAADLSSCSNPQNLTSFTELLEPSTSFVQARL</sequence>
<accession>A0A4Y2TGT0</accession>
<organism evidence="1 2">
    <name type="scientific">Araneus ventricosus</name>
    <name type="common">Orbweaver spider</name>
    <name type="synonym">Epeira ventricosa</name>
    <dbReference type="NCBI Taxonomy" id="182803"/>
    <lineage>
        <taxon>Eukaryota</taxon>
        <taxon>Metazoa</taxon>
        <taxon>Ecdysozoa</taxon>
        <taxon>Arthropoda</taxon>
        <taxon>Chelicerata</taxon>
        <taxon>Arachnida</taxon>
        <taxon>Araneae</taxon>
        <taxon>Araneomorphae</taxon>
        <taxon>Entelegynae</taxon>
        <taxon>Araneoidea</taxon>
        <taxon>Araneidae</taxon>
        <taxon>Araneus</taxon>
    </lineage>
</organism>
<reference evidence="1 2" key="1">
    <citation type="journal article" date="2019" name="Sci. Rep.">
        <title>Orb-weaving spider Araneus ventricosus genome elucidates the spidroin gene catalogue.</title>
        <authorList>
            <person name="Kono N."/>
            <person name="Nakamura H."/>
            <person name="Ohtoshi R."/>
            <person name="Moran D.A.P."/>
            <person name="Shinohara A."/>
            <person name="Yoshida Y."/>
            <person name="Fujiwara M."/>
            <person name="Mori M."/>
            <person name="Tomita M."/>
            <person name="Arakawa K."/>
        </authorList>
    </citation>
    <scope>NUCLEOTIDE SEQUENCE [LARGE SCALE GENOMIC DNA]</scope>
</reference>
<protein>
    <submittedName>
        <fullName evidence="1">Uncharacterized protein</fullName>
    </submittedName>
</protein>
<gene>
    <name evidence="1" type="ORF">AVEN_175344_1</name>
</gene>
<comment type="caution">
    <text evidence="1">The sequence shown here is derived from an EMBL/GenBank/DDBJ whole genome shotgun (WGS) entry which is preliminary data.</text>
</comment>
<dbReference type="EMBL" id="BGPR01028056">
    <property type="protein sequence ID" value="GBN98973.1"/>
    <property type="molecule type" value="Genomic_DNA"/>
</dbReference>
<name>A0A4Y2TGT0_ARAVE</name>
<keyword evidence="2" id="KW-1185">Reference proteome</keyword>
<dbReference type="Proteomes" id="UP000499080">
    <property type="component" value="Unassembled WGS sequence"/>
</dbReference>
<proteinExistence type="predicted"/>
<evidence type="ECO:0000313" key="2">
    <source>
        <dbReference type="Proteomes" id="UP000499080"/>
    </source>
</evidence>
<dbReference type="AlphaFoldDB" id="A0A4Y2TGT0"/>
<evidence type="ECO:0000313" key="1">
    <source>
        <dbReference type="EMBL" id="GBN98973.1"/>
    </source>
</evidence>